<reference evidence="2 3" key="1">
    <citation type="submission" date="2018-08" db="EMBL/GenBank/DDBJ databases">
        <title>Draft genome of candidate division NPL-UPA2 bacterium Unc8 that adapted to ultra-basic serpentinizing groundwater.</title>
        <authorList>
            <person name="Ishii S."/>
            <person name="Suzuki S."/>
            <person name="Nealson K.H."/>
        </authorList>
    </citation>
    <scope>NUCLEOTIDE SEQUENCE [LARGE SCALE GENOMIC DNA]</scope>
    <source>
        <strain evidence="2">Unc8</strain>
    </source>
</reference>
<dbReference type="AlphaFoldDB" id="A0A399FXG1"/>
<keyword evidence="1" id="KW-1133">Transmembrane helix</keyword>
<sequence length="84" mass="9530">MKRKAFIYSLVIIALAGLSFYIYMLHSSYKSVLLEEAERRNVAMEEVEILLAGPPPDWTEEVLMGLFANRNELAVRVRTGGCTH</sequence>
<dbReference type="Proteomes" id="UP000266287">
    <property type="component" value="Unassembled WGS sequence"/>
</dbReference>
<name>A0A399FXG1_UNCN2</name>
<evidence type="ECO:0000313" key="3">
    <source>
        <dbReference type="Proteomes" id="UP000266287"/>
    </source>
</evidence>
<keyword evidence="1" id="KW-0472">Membrane</keyword>
<gene>
    <name evidence="2" type="ORF">B9J77_04040</name>
</gene>
<dbReference type="EMBL" id="NDHY01000009">
    <property type="protein sequence ID" value="RIH99911.1"/>
    <property type="molecule type" value="Genomic_DNA"/>
</dbReference>
<keyword evidence="1" id="KW-0812">Transmembrane</keyword>
<accession>A0A399FXG1</accession>
<feature type="transmembrane region" description="Helical" evidence="1">
    <location>
        <begin position="6"/>
        <end position="25"/>
    </location>
</feature>
<organism evidence="2 3">
    <name type="scientific">candidate division NPL-UPA2 bacterium Unc8</name>
    <dbReference type="NCBI Taxonomy" id="1980939"/>
    <lineage>
        <taxon>Bacteria</taxon>
    </lineage>
</organism>
<protein>
    <submittedName>
        <fullName evidence="2">Uncharacterized protein</fullName>
    </submittedName>
</protein>
<proteinExistence type="predicted"/>
<evidence type="ECO:0000256" key="1">
    <source>
        <dbReference type="SAM" id="Phobius"/>
    </source>
</evidence>
<evidence type="ECO:0000313" key="2">
    <source>
        <dbReference type="EMBL" id="RIH99911.1"/>
    </source>
</evidence>
<comment type="caution">
    <text evidence="2">The sequence shown here is derived from an EMBL/GenBank/DDBJ whole genome shotgun (WGS) entry which is preliminary data.</text>
</comment>